<reference evidence="2" key="1">
    <citation type="submission" date="2022-11" db="EMBL/GenBank/DDBJ databases">
        <title>Centuries of genome instability and evolution in soft-shell clam transmissible cancer (bioRxiv).</title>
        <authorList>
            <person name="Hart S.F.M."/>
            <person name="Yonemitsu M.A."/>
            <person name="Giersch R.M."/>
            <person name="Beal B.F."/>
            <person name="Arriagada G."/>
            <person name="Davis B.W."/>
            <person name="Ostrander E.A."/>
            <person name="Goff S.P."/>
            <person name="Metzger M.J."/>
        </authorList>
    </citation>
    <scope>NUCLEOTIDE SEQUENCE</scope>
    <source>
        <strain evidence="2">MELC-2E11</strain>
        <tissue evidence="2">Siphon/mantle</tissue>
    </source>
</reference>
<keyword evidence="1" id="KW-0812">Transmembrane</keyword>
<feature type="non-terminal residue" evidence="2">
    <location>
        <position position="241"/>
    </location>
</feature>
<dbReference type="Proteomes" id="UP001164746">
    <property type="component" value="Chromosome 11"/>
</dbReference>
<evidence type="ECO:0000256" key="1">
    <source>
        <dbReference type="SAM" id="Phobius"/>
    </source>
</evidence>
<proteinExistence type="predicted"/>
<sequence>MNMTHSESWNWTNSYKEIASLCVPKWSSVPDISDVSYCTNIWKNCTAFKINENVLHELQTVRNELIAHNAVGKLTDDETTRVFDAIKRVFKDKDVSPHINAHGLIKHLLLIKYQTSLTHLINTCSQTLEEAKAKLKDFTHNQKKQLRSLKCPERYVYRCFQFLIMALVMWWLFPTFPYSDNSLDEEWLFAEIQDSLEQTKSRGMLLLAQMGYGKSALISHLLCAKQNEKGRLIRDKVVAFH</sequence>
<evidence type="ECO:0000313" key="2">
    <source>
        <dbReference type="EMBL" id="WAR20436.1"/>
    </source>
</evidence>
<protein>
    <submittedName>
        <fullName evidence="2">Uncharacterized protein</fullName>
    </submittedName>
</protein>
<accession>A0ABY7FI57</accession>
<keyword evidence="1" id="KW-1133">Transmembrane helix</keyword>
<keyword evidence="3" id="KW-1185">Reference proteome</keyword>
<keyword evidence="1" id="KW-0472">Membrane</keyword>
<feature type="transmembrane region" description="Helical" evidence="1">
    <location>
        <begin position="155"/>
        <end position="173"/>
    </location>
</feature>
<organism evidence="2 3">
    <name type="scientific">Mya arenaria</name>
    <name type="common">Soft-shell clam</name>
    <dbReference type="NCBI Taxonomy" id="6604"/>
    <lineage>
        <taxon>Eukaryota</taxon>
        <taxon>Metazoa</taxon>
        <taxon>Spiralia</taxon>
        <taxon>Lophotrochozoa</taxon>
        <taxon>Mollusca</taxon>
        <taxon>Bivalvia</taxon>
        <taxon>Autobranchia</taxon>
        <taxon>Heteroconchia</taxon>
        <taxon>Euheterodonta</taxon>
        <taxon>Imparidentia</taxon>
        <taxon>Neoheterodontei</taxon>
        <taxon>Myida</taxon>
        <taxon>Myoidea</taxon>
        <taxon>Myidae</taxon>
        <taxon>Mya</taxon>
    </lineage>
</organism>
<gene>
    <name evidence="2" type="ORF">MAR_002274</name>
</gene>
<dbReference type="EMBL" id="CP111022">
    <property type="protein sequence ID" value="WAR20436.1"/>
    <property type="molecule type" value="Genomic_DNA"/>
</dbReference>
<evidence type="ECO:0000313" key="3">
    <source>
        <dbReference type="Proteomes" id="UP001164746"/>
    </source>
</evidence>
<name>A0ABY7FI57_MYAAR</name>